<dbReference type="EMBL" id="MVGT01002804">
    <property type="protein sequence ID" value="OVA06425.1"/>
    <property type="molecule type" value="Genomic_DNA"/>
</dbReference>
<organism evidence="1 2">
    <name type="scientific">Macleaya cordata</name>
    <name type="common">Five-seeded plume-poppy</name>
    <name type="synonym">Bocconia cordata</name>
    <dbReference type="NCBI Taxonomy" id="56857"/>
    <lineage>
        <taxon>Eukaryota</taxon>
        <taxon>Viridiplantae</taxon>
        <taxon>Streptophyta</taxon>
        <taxon>Embryophyta</taxon>
        <taxon>Tracheophyta</taxon>
        <taxon>Spermatophyta</taxon>
        <taxon>Magnoliopsida</taxon>
        <taxon>Ranunculales</taxon>
        <taxon>Papaveraceae</taxon>
        <taxon>Papaveroideae</taxon>
        <taxon>Macleaya</taxon>
    </lineage>
</organism>
<keyword evidence="2" id="KW-1185">Reference proteome</keyword>
<reference evidence="1 2" key="1">
    <citation type="journal article" date="2017" name="Mol. Plant">
        <title>The Genome of Medicinal Plant Macleaya cordata Provides New Insights into Benzylisoquinoline Alkaloids Metabolism.</title>
        <authorList>
            <person name="Liu X."/>
            <person name="Liu Y."/>
            <person name="Huang P."/>
            <person name="Ma Y."/>
            <person name="Qing Z."/>
            <person name="Tang Q."/>
            <person name="Cao H."/>
            <person name="Cheng P."/>
            <person name="Zheng Y."/>
            <person name="Yuan Z."/>
            <person name="Zhou Y."/>
            <person name="Liu J."/>
            <person name="Tang Z."/>
            <person name="Zhuo Y."/>
            <person name="Zhang Y."/>
            <person name="Yu L."/>
            <person name="Huang J."/>
            <person name="Yang P."/>
            <person name="Peng Q."/>
            <person name="Zhang J."/>
            <person name="Jiang W."/>
            <person name="Zhang Z."/>
            <person name="Lin K."/>
            <person name="Ro D.K."/>
            <person name="Chen X."/>
            <person name="Xiong X."/>
            <person name="Shang Y."/>
            <person name="Huang S."/>
            <person name="Zeng J."/>
        </authorList>
    </citation>
    <scope>NUCLEOTIDE SEQUENCE [LARGE SCALE GENOMIC DNA]</scope>
    <source>
        <strain evidence="2">cv. BLH2017</strain>
        <tissue evidence="1">Root</tissue>
    </source>
</reference>
<comment type="caution">
    <text evidence="1">The sequence shown here is derived from an EMBL/GenBank/DDBJ whole genome shotgun (WGS) entry which is preliminary data.</text>
</comment>
<protein>
    <submittedName>
        <fullName evidence="1">Uncharacterized protein</fullName>
    </submittedName>
</protein>
<dbReference type="PANTHER" id="PTHR33116:SF80">
    <property type="entry name" value="REVERSE TRANSCRIPTASE ZINC-BINDING DOMAIN-CONTAINING PROTEIN"/>
    <property type="match status" value="1"/>
</dbReference>
<proteinExistence type="predicted"/>
<sequence>MVRHVLASMSIYLLAATVVPKKVVAMVSSLIANFFWGSYEGKVKRKWVSWQRISRPTEEGGLGVRDLEENIRCLRIKSLWSIRAPSNGLYVLEGMRELHSRTSGQFRVEGG</sequence>
<gene>
    <name evidence="1" type="ORF">BVC80_8439g12</name>
</gene>
<dbReference type="PANTHER" id="PTHR33116">
    <property type="entry name" value="REVERSE TRANSCRIPTASE ZINC-BINDING DOMAIN-CONTAINING PROTEIN-RELATED-RELATED"/>
    <property type="match status" value="1"/>
</dbReference>
<evidence type="ECO:0000313" key="2">
    <source>
        <dbReference type="Proteomes" id="UP000195402"/>
    </source>
</evidence>
<dbReference type="Proteomes" id="UP000195402">
    <property type="component" value="Unassembled WGS sequence"/>
</dbReference>
<dbReference type="AlphaFoldDB" id="A0A200Q7J6"/>
<accession>A0A200Q7J6</accession>
<dbReference type="InParanoid" id="A0A200Q7J6"/>
<evidence type="ECO:0000313" key="1">
    <source>
        <dbReference type="EMBL" id="OVA06425.1"/>
    </source>
</evidence>
<name>A0A200Q7J6_MACCD</name>
<dbReference type="OrthoDB" id="1744944at2759"/>